<comment type="cofactor">
    <cofactor evidence="1">
        <name>FMN</name>
        <dbReference type="ChEBI" id="CHEBI:58210"/>
    </cofactor>
</comment>
<dbReference type="InterPro" id="IPR002563">
    <property type="entry name" value="Flavin_Rdtase-like_dom"/>
</dbReference>
<dbReference type="RefSeq" id="WP_266055146.1">
    <property type="nucleotide sequence ID" value="NZ_JAPFQN010000002.1"/>
</dbReference>
<dbReference type="Pfam" id="PF01613">
    <property type="entry name" value="Flavin_Reduct"/>
    <property type="match status" value="1"/>
</dbReference>
<keyword evidence="7" id="KW-1185">Reference proteome</keyword>
<dbReference type="Proteomes" id="UP001209885">
    <property type="component" value="Unassembled WGS sequence"/>
</dbReference>
<keyword evidence="3" id="KW-0288">FMN</keyword>
<comment type="caution">
    <text evidence="6">The sequence shown here is derived from an EMBL/GenBank/DDBJ whole genome shotgun (WGS) entry which is preliminary data.</text>
</comment>
<sequence>MTQEEYLTIKPGDIPVPKFHHYLLGSVAPRPIAFASTIDKNDDVNLSPFSFFNVFGANPPIMIFSPARRGRDNTTKHTFENVKEVKEVVINIVNYAIAEQMSLSSTEYDKGINEFIKSGLTPVKSDVVKPPRVGESPVAFECKVNEIVETGSEGGAGNLIICEVLKMHIKKSVLDENETIDPFKIDLVARMGGNWYCRANGDALFEIAKPLAKKGIGVDSLPDHVKNSTILTGNDLGKLGNVEKLPAREIVEEFGKYDTEIISLREQHADQPDEYRKFLHLLAQKYLGSNEVQEAWKTLLQK</sequence>
<keyword evidence="2" id="KW-0285">Flavoprotein</keyword>
<name>A0ABT3RLY5_9BACT</name>
<organism evidence="6 7">
    <name type="scientific">Mangrovivirga halotolerans</name>
    <dbReference type="NCBI Taxonomy" id="2993936"/>
    <lineage>
        <taxon>Bacteria</taxon>
        <taxon>Pseudomonadati</taxon>
        <taxon>Bacteroidota</taxon>
        <taxon>Cytophagia</taxon>
        <taxon>Cytophagales</taxon>
        <taxon>Mangrovivirgaceae</taxon>
        <taxon>Mangrovivirga</taxon>
    </lineage>
</organism>
<evidence type="ECO:0000256" key="4">
    <source>
        <dbReference type="ARBA" id="ARBA00038054"/>
    </source>
</evidence>
<dbReference type="EMBL" id="JAPFQN010000002">
    <property type="protein sequence ID" value="MCX2742811.1"/>
    <property type="molecule type" value="Genomic_DNA"/>
</dbReference>
<dbReference type="PANTHER" id="PTHR33798">
    <property type="entry name" value="FLAVOPROTEIN OXYGENASE"/>
    <property type="match status" value="1"/>
</dbReference>
<proteinExistence type="inferred from homology"/>
<evidence type="ECO:0000313" key="6">
    <source>
        <dbReference type="EMBL" id="MCX2742811.1"/>
    </source>
</evidence>
<accession>A0ABT3RLY5</accession>
<protein>
    <submittedName>
        <fullName evidence="6">Flavin reductase family protein</fullName>
    </submittedName>
</protein>
<comment type="similarity">
    <text evidence="4">Belongs to the flavoredoxin family.</text>
</comment>
<dbReference type="Gene3D" id="2.30.110.10">
    <property type="entry name" value="Electron Transport, Fmn-binding Protein, Chain A"/>
    <property type="match status" value="1"/>
</dbReference>
<dbReference type="SMART" id="SM00903">
    <property type="entry name" value="Flavin_Reduct"/>
    <property type="match status" value="1"/>
</dbReference>
<evidence type="ECO:0000259" key="5">
    <source>
        <dbReference type="SMART" id="SM00903"/>
    </source>
</evidence>
<dbReference type="PANTHER" id="PTHR33798:SF5">
    <property type="entry name" value="FLAVIN REDUCTASE LIKE DOMAIN-CONTAINING PROTEIN"/>
    <property type="match status" value="1"/>
</dbReference>
<gene>
    <name evidence="6" type="ORF">OO013_02975</name>
</gene>
<evidence type="ECO:0000313" key="7">
    <source>
        <dbReference type="Proteomes" id="UP001209885"/>
    </source>
</evidence>
<feature type="domain" description="Flavin reductase like" evidence="5">
    <location>
        <begin position="25"/>
        <end position="183"/>
    </location>
</feature>
<evidence type="ECO:0000256" key="3">
    <source>
        <dbReference type="ARBA" id="ARBA00022643"/>
    </source>
</evidence>
<dbReference type="SUPFAM" id="SSF50475">
    <property type="entry name" value="FMN-binding split barrel"/>
    <property type="match status" value="1"/>
</dbReference>
<reference evidence="6 7" key="1">
    <citation type="submission" date="2022-11" db="EMBL/GenBank/DDBJ databases">
        <title>The characterization of three novel Bacteroidetes species and genomic analysis of their roles in tidal elemental geochemical cycles.</title>
        <authorList>
            <person name="Ma K."/>
        </authorList>
    </citation>
    <scope>NUCLEOTIDE SEQUENCE [LARGE SCALE GENOMIC DNA]</scope>
    <source>
        <strain evidence="6 7">M17</strain>
    </source>
</reference>
<evidence type="ECO:0000256" key="2">
    <source>
        <dbReference type="ARBA" id="ARBA00022630"/>
    </source>
</evidence>
<dbReference type="InterPro" id="IPR012349">
    <property type="entry name" value="Split_barrel_FMN-bd"/>
</dbReference>
<evidence type="ECO:0000256" key="1">
    <source>
        <dbReference type="ARBA" id="ARBA00001917"/>
    </source>
</evidence>